<protein>
    <submittedName>
        <fullName evidence="7">Glucan endo-1,3-beta-glucosidase A1, family GH16</fullName>
        <ecNumber evidence="7">3.2.1.39</ecNumber>
    </submittedName>
</protein>
<dbReference type="GO" id="GO:0005975">
    <property type="term" value="P:carbohydrate metabolic process"/>
    <property type="evidence" value="ECO:0007669"/>
    <property type="project" value="InterPro"/>
</dbReference>
<keyword evidence="4" id="KW-0732">Signal</keyword>
<feature type="domain" description="GH16" evidence="5">
    <location>
        <begin position="187"/>
        <end position="603"/>
    </location>
</feature>
<dbReference type="SUPFAM" id="SSF49899">
    <property type="entry name" value="Concanavalin A-like lectins/glucanases"/>
    <property type="match status" value="1"/>
</dbReference>
<name>A0A2K4X8V3_PSEVC</name>
<evidence type="ECO:0000256" key="4">
    <source>
        <dbReference type="ARBA" id="ARBA00022729"/>
    </source>
</evidence>
<reference evidence="7 8" key="2">
    <citation type="submission" date="2017-11" db="EMBL/GenBank/DDBJ databases">
        <authorList>
            <person name="Han C.G."/>
        </authorList>
    </citation>
    <scope>NUCLEOTIDE SEQUENCE [LARGE SCALE GENOMIC DNA]</scope>
    <source>
        <strain evidence="8">ATCC 43555</strain>
        <strain evidence="7">ATCC43555</strain>
    </source>
</reference>
<keyword evidence="7" id="KW-0326">Glycosidase</keyword>
<dbReference type="InterPro" id="IPR050546">
    <property type="entry name" value="Glycosyl_Hydrlase_16"/>
</dbReference>
<evidence type="ECO:0000313" key="7">
    <source>
        <dbReference type="EMBL" id="SOU40744.1"/>
    </source>
</evidence>
<evidence type="ECO:0000313" key="9">
    <source>
        <dbReference type="Proteomes" id="UP000615003"/>
    </source>
</evidence>
<organism evidence="7 8">
    <name type="scientific">Pseudoalteromonas carrageenovora IAM 12662</name>
    <dbReference type="NCBI Taxonomy" id="1314868"/>
    <lineage>
        <taxon>Bacteria</taxon>
        <taxon>Pseudomonadati</taxon>
        <taxon>Pseudomonadota</taxon>
        <taxon>Gammaproteobacteria</taxon>
        <taxon>Alteromonadales</taxon>
        <taxon>Pseudoalteromonadaceae</taxon>
        <taxon>Pseudoalteromonas</taxon>
    </lineage>
</organism>
<dbReference type="EMBL" id="AQGW01000020">
    <property type="protein sequence ID" value="MBE0383078.1"/>
    <property type="molecule type" value="Genomic_DNA"/>
</dbReference>
<dbReference type="GO" id="GO:0042973">
    <property type="term" value="F:glucan endo-1,3-beta-D-glucosidase activity"/>
    <property type="evidence" value="ECO:0007669"/>
    <property type="project" value="UniProtKB-EC"/>
</dbReference>
<evidence type="ECO:0000259" key="5">
    <source>
        <dbReference type="PROSITE" id="PS51762"/>
    </source>
</evidence>
<comment type="similarity">
    <text evidence="2">Belongs to the glycosyl hydrolase 16 family.</text>
</comment>
<evidence type="ECO:0000313" key="8">
    <source>
        <dbReference type="Proteomes" id="UP000238288"/>
    </source>
</evidence>
<dbReference type="PANTHER" id="PTHR10963">
    <property type="entry name" value="GLYCOSYL HYDROLASE-RELATED"/>
    <property type="match status" value="1"/>
</dbReference>
<dbReference type="InterPro" id="IPR000757">
    <property type="entry name" value="Beta-glucanase-like"/>
</dbReference>
<evidence type="ECO:0000256" key="3">
    <source>
        <dbReference type="ARBA" id="ARBA00022525"/>
    </source>
</evidence>
<evidence type="ECO:0000313" key="6">
    <source>
        <dbReference type="EMBL" id="MBE0383078.1"/>
    </source>
</evidence>
<reference evidence="6 9" key="1">
    <citation type="submission" date="2015-06" db="EMBL/GenBank/DDBJ databases">
        <title>Genome sequence of Pseudoalteromonas carrageenovora.</title>
        <authorList>
            <person name="Xie B.-B."/>
            <person name="Rong J.-C."/>
            <person name="Qin Q.-L."/>
            <person name="Zhang Y.-Z."/>
        </authorList>
    </citation>
    <scope>NUCLEOTIDE SEQUENCE [LARGE SCALE GENOMIC DNA]</scope>
    <source>
        <strain evidence="6 9">IAM 12662</strain>
    </source>
</reference>
<gene>
    <name evidence="7" type="ORF">PCAR9_A21197</name>
    <name evidence="6" type="ORF">PCARR_a1370</name>
</gene>
<dbReference type="RefSeq" id="WP_104642546.1">
    <property type="nucleotide sequence ID" value="NZ_AQGW01000020.1"/>
</dbReference>
<dbReference type="NCBIfam" id="NF033679">
    <property type="entry name" value="DNRLRE_dom"/>
    <property type="match status" value="1"/>
</dbReference>
<dbReference type="Proteomes" id="UP000238288">
    <property type="component" value="Chromosome PCAR9a"/>
</dbReference>
<dbReference type="InterPro" id="IPR055372">
    <property type="entry name" value="CBM96"/>
</dbReference>
<dbReference type="Proteomes" id="UP000615003">
    <property type="component" value="Unassembled WGS sequence"/>
</dbReference>
<keyword evidence="3" id="KW-0964">Secreted</keyword>
<dbReference type="EC" id="3.2.1.39" evidence="7"/>
<keyword evidence="9" id="KW-1185">Reference proteome</keyword>
<dbReference type="GO" id="GO:0005576">
    <property type="term" value="C:extracellular region"/>
    <property type="evidence" value="ECO:0007669"/>
    <property type="project" value="UniProtKB-SubCell"/>
</dbReference>
<dbReference type="Gene3D" id="2.60.120.200">
    <property type="match status" value="2"/>
</dbReference>
<dbReference type="GeneID" id="93663403"/>
<dbReference type="AlphaFoldDB" id="A0A2K4X8V3"/>
<dbReference type="InterPro" id="IPR013320">
    <property type="entry name" value="ConA-like_dom_sf"/>
</dbReference>
<keyword evidence="7" id="KW-0378">Hydrolase</keyword>
<dbReference type="PANTHER" id="PTHR10963:SF55">
    <property type="entry name" value="GLYCOSIDE HYDROLASE FAMILY 16 PROTEIN"/>
    <property type="match status" value="1"/>
</dbReference>
<dbReference type="Pfam" id="PF24517">
    <property type="entry name" value="CBM96"/>
    <property type="match status" value="2"/>
</dbReference>
<dbReference type="PROSITE" id="PS51762">
    <property type="entry name" value="GH16_2"/>
    <property type="match status" value="1"/>
</dbReference>
<evidence type="ECO:0000256" key="2">
    <source>
        <dbReference type="ARBA" id="ARBA00006865"/>
    </source>
</evidence>
<dbReference type="EMBL" id="LT965928">
    <property type="protein sequence ID" value="SOU40744.1"/>
    <property type="molecule type" value="Genomic_DNA"/>
</dbReference>
<sequence length="604" mass="68215">MKLTSLIKWLIRAKYLTFYIIFFGSQVSLASTVLFDDTPQNGTSLWSTSSSKSSLTQADDPVADGSIAIAMKAHNWTQSGLRIAKIPPYKDTILEAKIFRVSGSKGTLMFRRGKNSLKINLDESNSEFWTLNGQPGHSDYIDNKWHKIQIHLKHFDLNEGENVLALGIQGPQGTGTFYMDSVSFIESEPDISTSPPISGDWVVSFEEEFDSNVLDPSYWHVGKQYLGMSGIAGNAGGENIDVEAGMLTLKAERSNLEQGSKSYKYKGAEVSTFRKFKQQYGYFEARIKHESTHGAWPAFWLLPDKGIYGNNSYRRQALLKFDLNDVHEAAYSAILRFKISEATNKSSIAIHKTLTTDWSEDTVTWNTKPKIDPAWFVQRYGETTGNIIEVDVTDYIRDQQIAGKEASFALVDNYMRKQLVEVFSTETNNLNDRPILIVNENNIVATDDAYVRGGEYSDENYGEYSSLLVKDVWGDTSSTFGKGMEFDIMEYLGTWGEGVSWSALHWDGYGSKHISKDSGELYLNSSDNGFHVYGMHWEPNYVAMYIDGDKVWEFESERVGSLPSYIILSLQVGGWDGNSSNIDDDFFTNMLVDYVKVWKKPEYD</sequence>
<dbReference type="OrthoDB" id="5903079at2"/>
<comment type="subcellular location">
    <subcellularLocation>
        <location evidence="1">Secreted</location>
    </subcellularLocation>
</comment>
<dbReference type="Pfam" id="PF00722">
    <property type="entry name" value="Glyco_hydro_16"/>
    <property type="match status" value="2"/>
</dbReference>
<evidence type="ECO:0000256" key="1">
    <source>
        <dbReference type="ARBA" id="ARBA00004613"/>
    </source>
</evidence>
<proteinExistence type="inferred from homology"/>
<dbReference type="Gene3D" id="2.60.120.260">
    <property type="entry name" value="Galactose-binding domain-like"/>
    <property type="match status" value="1"/>
</dbReference>
<accession>A0A2K4X8V3</accession>